<dbReference type="OrthoDB" id="1113909at2759"/>
<dbReference type="Gene3D" id="3.60.10.10">
    <property type="entry name" value="Endonuclease/exonuclease/phosphatase"/>
    <property type="match status" value="1"/>
</dbReference>
<dbReference type="Proteomes" id="UP000235220">
    <property type="component" value="Chromosome 16"/>
</dbReference>
<evidence type="ECO:0000313" key="2">
    <source>
        <dbReference type="RefSeq" id="XP_018815617.1"/>
    </source>
</evidence>
<organism evidence="1 2">
    <name type="scientific">Juglans regia</name>
    <name type="common">English walnut</name>
    <dbReference type="NCBI Taxonomy" id="51240"/>
    <lineage>
        <taxon>Eukaryota</taxon>
        <taxon>Viridiplantae</taxon>
        <taxon>Streptophyta</taxon>
        <taxon>Embryophyta</taxon>
        <taxon>Tracheophyta</taxon>
        <taxon>Spermatophyta</taxon>
        <taxon>Magnoliopsida</taxon>
        <taxon>eudicotyledons</taxon>
        <taxon>Gunneridae</taxon>
        <taxon>Pentapetalae</taxon>
        <taxon>rosids</taxon>
        <taxon>fabids</taxon>
        <taxon>Fagales</taxon>
        <taxon>Juglandaceae</taxon>
        <taxon>Juglans</taxon>
    </lineage>
</organism>
<dbReference type="Gramene" id="Jr16_07810_p1">
    <property type="protein sequence ID" value="cds.Jr16_07810_p1"/>
    <property type="gene ID" value="Jr16_07810"/>
</dbReference>
<protein>
    <submittedName>
        <fullName evidence="2">Uncharacterized protein LOC108987196</fullName>
    </submittedName>
</protein>
<sequence length="160" mass="18564">MFFLTGIYGHLDHSLRHRTWDLIRSLCRRADEACGPKFTWCNGRGSGSSISVRLDWFFGNPQWWNRFAQAKVIHEGAAYSDHVPICLYSEEPGVARERGKLFRFEAMWVGEKGCDKIVEDTWKRGTNSNNMDDLMYKISACGKRLQVWNRSSFGHVQKKL</sequence>
<accession>A0A2I4E893</accession>
<dbReference type="RefSeq" id="XP_018815617.1">
    <property type="nucleotide sequence ID" value="XM_018960072.1"/>
</dbReference>
<dbReference type="AlphaFoldDB" id="A0A2I4E893"/>
<dbReference type="InterPro" id="IPR036691">
    <property type="entry name" value="Endo/exonu/phosph_ase_sf"/>
</dbReference>
<dbReference type="PANTHER" id="PTHR33710:SF62">
    <property type="entry name" value="DUF4283 DOMAIN PROTEIN"/>
    <property type="match status" value="1"/>
</dbReference>
<proteinExistence type="predicted"/>
<dbReference type="SUPFAM" id="SSF56219">
    <property type="entry name" value="DNase I-like"/>
    <property type="match status" value="1"/>
</dbReference>
<keyword evidence="1" id="KW-1185">Reference proteome</keyword>
<name>A0A2I4E893_JUGRE</name>
<reference evidence="2" key="1">
    <citation type="submission" date="2025-08" db="UniProtKB">
        <authorList>
            <consortium name="RefSeq"/>
        </authorList>
    </citation>
    <scope>IDENTIFICATION</scope>
    <source>
        <tissue evidence="2">Leaves</tissue>
    </source>
</reference>
<dbReference type="GeneID" id="108987196"/>
<evidence type="ECO:0000313" key="1">
    <source>
        <dbReference type="Proteomes" id="UP000235220"/>
    </source>
</evidence>
<gene>
    <name evidence="2" type="primary">LOC108987196</name>
</gene>
<dbReference type="KEGG" id="jre:108987196"/>
<dbReference type="PANTHER" id="PTHR33710">
    <property type="entry name" value="BNAC02G09200D PROTEIN"/>
    <property type="match status" value="1"/>
</dbReference>